<protein>
    <submittedName>
        <fullName evidence="2">Uncharacterized protein</fullName>
    </submittedName>
</protein>
<sequence length="262" mass="29175">MNDHLFSATTLQTNGSAKRPDSLQKSQKRPIAHIHPAASKEAFNSVQPSTDFIAIDMKPSYSSSPYSSVIEAGKAEKRPREDDAEGDYNGEGECDMDISEDDSNSEMDFGRESPTPSLGLVGKKLLFNEETVEEVRIPSESLVQGDRTAASFTAVQQKAITSSFKLDIPRLNLQDLNRMYFNYDGIIYCRACCSRKPHTRWRCSSPLPLMYARQVDLDVLMNHCTSQHPVAYSDVAGLSLDQVFRLQKLLKANVPSNETSTI</sequence>
<feature type="compositionally biased region" description="Acidic residues" evidence="1">
    <location>
        <begin position="82"/>
        <end position="95"/>
    </location>
</feature>
<feature type="region of interest" description="Disordered" evidence="1">
    <location>
        <begin position="61"/>
        <end position="95"/>
    </location>
</feature>
<proteinExistence type="predicted"/>
<evidence type="ECO:0000256" key="1">
    <source>
        <dbReference type="SAM" id="MobiDB-lite"/>
    </source>
</evidence>
<evidence type="ECO:0000313" key="3">
    <source>
        <dbReference type="Proteomes" id="UP000188533"/>
    </source>
</evidence>
<dbReference type="EMBL" id="BDGU01000173">
    <property type="protein sequence ID" value="GAW04020.1"/>
    <property type="molecule type" value="Genomic_DNA"/>
</dbReference>
<accession>A0A1Q3E9W5</accession>
<dbReference type="Proteomes" id="UP000188533">
    <property type="component" value="Unassembled WGS sequence"/>
</dbReference>
<organism evidence="2 3">
    <name type="scientific">Lentinula edodes</name>
    <name type="common">Shiitake mushroom</name>
    <name type="synonym">Lentinus edodes</name>
    <dbReference type="NCBI Taxonomy" id="5353"/>
    <lineage>
        <taxon>Eukaryota</taxon>
        <taxon>Fungi</taxon>
        <taxon>Dikarya</taxon>
        <taxon>Basidiomycota</taxon>
        <taxon>Agaricomycotina</taxon>
        <taxon>Agaricomycetes</taxon>
        <taxon>Agaricomycetidae</taxon>
        <taxon>Agaricales</taxon>
        <taxon>Marasmiineae</taxon>
        <taxon>Omphalotaceae</taxon>
        <taxon>Lentinula</taxon>
    </lineage>
</organism>
<feature type="compositionally biased region" description="Polar residues" evidence="1">
    <location>
        <begin position="7"/>
        <end position="16"/>
    </location>
</feature>
<keyword evidence="3" id="KW-1185">Reference proteome</keyword>
<comment type="caution">
    <text evidence="2">The sequence shown here is derived from an EMBL/GenBank/DDBJ whole genome shotgun (WGS) entry which is preliminary data.</text>
</comment>
<name>A0A1Q3E9W5_LENED</name>
<dbReference type="AlphaFoldDB" id="A0A1Q3E9W5"/>
<reference evidence="2 3" key="2">
    <citation type="submission" date="2017-02" db="EMBL/GenBank/DDBJ databases">
        <title>A genome survey and senescence transcriptome analysis in Lentinula edodes.</title>
        <authorList>
            <person name="Sakamoto Y."/>
            <person name="Nakade K."/>
            <person name="Sato S."/>
            <person name="Yoshida Y."/>
            <person name="Miyazaki K."/>
            <person name="Natsume S."/>
            <person name="Konno N."/>
        </authorList>
    </citation>
    <scope>NUCLEOTIDE SEQUENCE [LARGE SCALE GENOMIC DNA]</scope>
    <source>
        <strain evidence="2 3">NBRC 111202</strain>
    </source>
</reference>
<reference evidence="2 3" key="1">
    <citation type="submission" date="2016-08" db="EMBL/GenBank/DDBJ databases">
        <authorList>
            <consortium name="Lentinula edodes genome sequencing consortium"/>
            <person name="Sakamoto Y."/>
            <person name="Nakade K."/>
            <person name="Sato S."/>
            <person name="Yoshida Y."/>
            <person name="Miyazaki K."/>
            <person name="Natsume S."/>
            <person name="Konno N."/>
        </authorList>
    </citation>
    <scope>NUCLEOTIDE SEQUENCE [LARGE SCALE GENOMIC DNA]</scope>
    <source>
        <strain evidence="2 3">NBRC 111202</strain>
    </source>
</reference>
<evidence type="ECO:0000313" key="2">
    <source>
        <dbReference type="EMBL" id="GAW04020.1"/>
    </source>
</evidence>
<feature type="region of interest" description="Disordered" evidence="1">
    <location>
        <begin position="1"/>
        <end position="46"/>
    </location>
</feature>
<gene>
    <name evidence="2" type="ORF">LENED_005783</name>
</gene>